<feature type="transmembrane region" description="Helical" evidence="10">
    <location>
        <begin position="25"/>
        <end position="45"/>
    </location>
</feature>
<organism evidence="13 14">
    <name type="scientific">Parvularcula marina</name>
    <dbReference type="NCBI Taxonomy" id="2292771"/>
    <lineage>
        <taxon>Bacteria</taxon>
        <taxon>Pseudomonadati</taxon>
        <taxon>Pseudomonadota</taxon>
        <taxon>Alphaproteobacteria</taxon>
        <taxon>Parvularculales</taxon>
        <taxon>Parvularculaceae</taxon>
        <taxon>Parvularcula</taxon>
    </lineage>
</organism>
<dbReference type="PANTHER" id="PTHR30046:SF0">
    <property type="entry name" value="FLAGELLAR M-RING PROTEIN"/>
    <property type="match status" value="1"/>
</dbReference>
<keyword evidence="13" id="KW-0966">Cell projection</keyword>
<evidence type="ECO:0000313" key="13">
    <source>
        <dbReference type="EMBL" id="RFB04740.1"/>
    </source>
</evidence>
<comment type="function">
    <text evidence="9">The M ring may be actively involved in energy transduction.</text>
</comment>
<comment type="caution">
    <text evidence="13">The sequence shown here is derived from an EMBL/GenBank/DDBJ whole genome shotgun (WGS) entry which is preliminary data.</text>
</comment>
<dbReference type="Proteomes" id="UP000264589">
    <property type="component" value="Unassembled WGS sequence"/>
</dbReference>
<dbReference type="EMBL" id="QUQO01000001">
    <property type="protein sequence ID" value="RFB04740.1"/>
    <property type="molecule type" value="Genomic_DNA"/>
</dbReference>
<evidence type="ECO:0000259" key="11">
    <source>
        <dbReference type="Pfam" id="PF01514"/>
    </source>
</evidence>
<dbReference type="NCBIfam" id="TIGR00206">
    <property type="entry name" value="fliF"/>
    <property type="match status" value="1"/>
</dbReference>
<evidence type="ECO:0000256" key="7">
    <source>
        <dbReference type="ARBA" id="ARBA00023136"/>
    </source>
</evidence>
<evidence type="ECO:0000256" key="8">
    <source>
        <dbReference type="ARBA" id="ARBA00023143"/>
    </source>
</evidence>
<accession>A0A371RH25</accession>
<keyword evidence="6 10" id="KW-1133">Transmembrane helix</keyword>
<dbReference type="GO" id="GO:0005886">
    <property type="term" value="C:plasma membrane"/>
    <property type="evidence" value="ECO:0007669"/>
    <property type="project" value="UniProtKB-SubCell"/>
</dbReference>
<dbReference type="PRINTS" id="PR01009">
    <property type="entry name" value="FLGMRINGFLIF"/>
</dbReference>
<dbReference type="InterPro" id="IPR000067">
    <property type="entry name" value="FlgMring_FliF"/>
</dbReference>
<gene>
    <name evidence="13" type="primary">fliF</name>
    <name evidence="13" type="ORF">DX908_05265</name>
</gene>
<comment type="similarity">
    <text evidence="3 9">Belongs to the FliF family.</text>
</comment>
<feature type="domain" description="Flagellar M-ring N-terminal" evidence="11">
    <location>
        <begin position="50"/>
        <end position="214"/>
    </location>
</feature>
<dbReference type="PIRSF" id="PIRSF004862">
    <property type="entry name" value="FliF"/>
    <property type="match status" value="1"/>
</dbReference>
<dbReference type="PANTHER" id="PTHR30046">
    <property type="entry name" value="FLAGELLAR M-RING PROTEIN"/>
    <property type="match status" value="1"/>
</dbReference>
<evidence type="ECO:0000256" key="9">
    <source>
        <dbReference type="PIRNR" id="PIRNR004862"/>
    </source>
</evidence>
<evidence type="ECO:0000256" key="1">
    <source>
        <dbReference type="ARBA" id="ARBA00004117"/>
    </source>
</evidence>
<sequence length="508" mass="54938">MNDENSTQNWGPLSTWMRLDLRQQISAIVSTGIVIFGCMFLIKMARTEGEALLFSGVDASSAGEIALQLDGMAVPYTVKGSAIYVPQSQRDRLRIEMARMGLPAPNGAGYELLDNLNGFSTTADMFDAAYWRAKEGELTRTIMAMPSVRSARVHLGVTRSSAFRRGRNNKSASVTIEAPMSLSKEQATSIQYLTALAVPDLMPENVAVVDTARGVIAGPGGPSDETTGNMDQNAREDALSNRLTQLLEAHVGAGNAQVSVALELDHSSIAETQRVIDPDSRQIASRDLMEERDVEMTGQGVVTVASNLPEGELNAEDETNPIMRSKRDEKVSYTGTQTERVIQQRPGTINRLSIAVLLNERYTDDGNGNLQLDPRSPEELAALESLVASAAGIDANRGDQLSVQILPFEVPAPVEMGTPPTFVEEFVMPRAIELAQMVFMGLIVLVVGLFILKPILSPKKPKGDDDLDSAPSLESMDAASLLTMLTKENPDNAAAILDDWFEKEADAA</sequence>
<dbReference type="FunCoup" id="A0A371RH25">
    <property type="interactions" value="96"/>
</dbReference>
<protein>
    <recommendedName>
        <fullName evidence="9">Flagellar M-ring protein</fullName>
    </recommendedName>
</protein>
<dbReference type="InterPro" id="IPR013556">
    <property type="entry name" value="Flag_M-ring_C"/>
</dbReference>
<dbReference type="Pfam" id="PF01514">
    <property type="entry name" value="YscJ_FliF"/>
    <property type="match status" value="1"/>
</dbReference>
<keyword evidence="13" id="KW-0969">Cilium</keyword>
<name>A0A371RH25_9PROT</name>
<dbReference type="OrthoDB" id="9807026at2"/>
<evidence type="ECO:0000256" key="10">
    <source>
        <dbReference type="SAM" id="Phobius"/>
    </source>
</evidence>
<dbReference type="Gene3D" id="3.30.300.30">
    <property type="match status" value="1"/>
</dbReference>
<dbReference type="AlphaFoldDB" id="A0A371RH25"/>
<feature type="domain" description="Flagellar M-ring C-terminal" evidence="12">
    <location>
        <begin position="247"/>
        <end position="408"/>
    </location>
</feature>
<keyword evidence="14" id="KW-1185">Reference proteome</keyword>
<evidence type="ECO:0000313" key="14">
    <source>
        <dbReference type="Proteomes" id="UP000264589"/>
    </source>
</evidence>
<evidence type="ECO:0000259" key="12">
    <source>
        <dbReference type="Pfam" id="PF08345"/>
    </source>
</evidence>
<dbReference type="GO" id="GO:0009431">
    <property type="term" value="C:bacterial-type flagellum basal body, MS ring"/>
    <property type="evidence" value="ECO:0007669"/>
    <property type="project" value="InterPro"/>
</dbReference>
<evidence type="ECO:0000256" key="3">
    <source>
        <dbReference type="ARBA" id="ARBA00007971"/>
    </source>
</evidence>
<evidence type="ECO:0000256" key="2">
    <source>
        <dbReference type="ARBA" id="ARBA00004651"/>
    </source>
</evidence>
<keyword evidence="13" id="KW-0282">Flagellum</keyword>
<keyword evidence="7 10" id="KW-0472">Membrane</keyword>
<dbReference type="RefSeq" id="WP_116391373.1">
    <property type="nucleotide sequence ID" value="NZ_QUQO01000001.1"/>
</dbReference>
<dbReference type="GO" id="GO:0071973">
    <property type="term" value="P:bacterial-type flagellum-dependent cell motility"/>
    <property type="evidence" value="ECO:0007669"/>
    <property type="project" value="InterPro"/>
</dbReference>
<keyword evidence="4" id="KW-1003">Cell membrane</keyword>
<evidence type="ECO:0000256" key="5">
    <source>
        <dbReference type="ARBA" id="ARBA00022692"/>
    </source>
</evidence>
<reference evidence="13 14" key="1">
    <citation type="submission" date="2018-08" db="EMBL/GenBank/DDBJ databases">
        <title>Parvularcula sp. SM1705, isolated from surface water of the South Sea China.</title>
        <authorList>
            <person name="Sun L."/>
        </authorList>
    </citation>
    <scope>NUCLEOTIDE SEQUENCE [LARGE SCALE GENOMIC DNA]</scope>
    <source>
        <strain evidence="13 14">SM1705</strain>
    </source>
</reference>
<dbReference type="InterPro" id="IPR043427">
    <property type="entry name" value="YscJ/FliF"/>
</dbReference>
<dbReference type="Pfam" id="PF08345">
    <property type="entry name" value="YscJ_FliF_C"/>
    <property type="match status" value="1"/>
</dbReference>
<proteinExistence type="inferred from homology"/>
<evidence type="ECO:0000256" key="6">
    <source>
        <dbReference type="ARBA" id="ARBA00022989"/>
    </source>
</evidence>
<keyword evidence="5 10" id="KW-0812">Transmembrane</keyword>
<dbReference type="InParanoid" id="A0A371RH25"/>
<dbReference type="InterPro" id="IPR045851">
    <property type="entry name" value="AMP-bd_C_sf"/>
</dbReference>
<evidence type="ECO:0000256" key="4">
    <source>
        <dbReference type="ARBA" id="ARBA00022475"/>
    </source>
</evidence>
<dbReference type="InterPro" id="IPR006182">
    <property type="entry name" value="FliF_N_dom"/>
</dbReference>
<feature type="transmembrane region" description="Helical" evidence="10">
    <location>
        <begin position="434"/>
        <end position="452"/>
    </location>
</feature>
<dbReference type="GO" id="GO:0003774">
    <property type="term" value="F:cytoskeletal motor activity"/>
    <property type="evidence" value="ECO:0007669"/>
    <property type="project" value="InterPro"/>
</dbReference>
<comment type="subcellular location">
    <subcellularLocation>
        <location evidence="1 9">Bacterial flagellum basal body</location>
    </subcellularLocation>
    <subcellularLocation>
        <location evidence="2">Cell membrane</location>
        <topology evidence="2">Multi-pass membrane protein</topology>
    </subcellularLocation>
</comment>
<keyword evidence="8 9" id="KW-0975">Bacterial flagellum</keyword>